<evidence type="ECO:0000259" key="2">
    <source>
        <dbReference type="Pfam" id="PF00582"/>
    </source>
</evidence>
<evidence type="ECO:0000256" key="1">
    <source>
        <dbReference type="ARBA" id="ARBA00008791"/>
    </source>
</evidence>
<dbReference type="Proteomes" id="UP001348397">
    <property type="component" value="Unassembled WGS sequence"/>
</dbReference>
<feature type="domain" description="UspA" evidence="2">
    <location>
        <begin position="35"/>
        <end position="168"/>
    </location>
</feature>
<dbReference type="PANTHER" id="PTHR46268">
    <property type="entry name" value="STRESS RESPONSE PROTEIN NHAX"/>
    <property type="match status" value="1"/>
</dbReference>
<dbReference type="InterPro" id="IPR006015">
    <property type="entry name" value="Universal_stress_UspA"/>
</dbReference>
<dbReference type="InterPro" id="IPR014729">
    <property type="entry name" value="Rossmann-like_a/b/a_fold"/>
</dbReference>
<accession>A0ABU6HPA7</accession>
<evidence type="ECO:0000313" key="3">
    <source>
        <dbReference type="EMBL" id="MEC3874881.1"/>
    </source>
</evidence>
<dbReference type="PANTHER" id="PTHR46268:SF15">
    <property type="entry name" value="UNIVERSAL STRESS PROTEIN HP_0031"/>
    <property type="match status" value="1"/>
</dbReference>
<dbReference type="PRINTS" id="PR01438">
    <property type="entry name" value="UNVRSLSTRESS"/>
</dbReference>
<protein>
    <submittedName>
        <fullName evidence="3">Universal stress protein</fullName>
    </submittedName>
</protein>
<evidence type="ECO:0000313" key="4">
    <source>
        <dbReference type="Proteomes" id="UP001348397"/>
    </source>
</evidence>
<comment type="caution">
    <text evidence="3">The sequence shown here is derived from an EMBL/GenBank/DDBJ whole genome shotgun (WGS) entry which is preliminary data.</text>
</comment>
<name>A0ABU6HPA7_9FLAO</name>
<dbReference type="EMBL" id="JAYLAA010000018">
    <property type="protein sequence ID" value="MEC3874881.1"/>
    <property type="molecule type" value="Genomic_DNA"/>
</dbReference>
<dbReference type="InterPro" id="IPR006016">
    <property type="entry name" value="UspA"/>
</dbReference>
<sequence>MAYTTLYPLFSRKAFCEITPHDKPEPLQLQPFVPYRNIALTVDFKTLDHKVINHAITQGGKDSRYTLIHIVESVASASHFHDSTDEETVKDREFLEEYAKQLQDNGYFADAKLGFGRTANAIAEIVNQSGAELVVMGAHGHKGLKDLLYGATINQVRHLVNVPVLVIPKENTEIVKI</sequence>
<organism evidence="3 4">
    <name type="scientific">Chryseobacterium salviniae</name>
    <dbReference type="NCBI Taxonomy" id="3101750"/>
    <lineage>
        <taxon>Bacteria</taxon>
        <taxon>Pseudomonadati</taxon>
        <taxon>Bacteroidota</taxon>
        <taxon>Flavobacteriia</taxon>
        <taxon>Flavobacteriales</taxon>
        <taxon>Weeksellaceae</taxon>
        <taxon>Chryseobacterium group</taxon>
        <taxon>Chryseobacterium</taxon>
    </lineage>
</organism>
<dbReference type="RefSeq" id="WP_308196694.1">
    <property type="nucleotide sequence ID" value="NZ_JAYLAA010000018.1"/>
</dbReference>
<dbReference type="Gene3D" id="3.40.50.620">
    <property type="entry name" value="HUPs"/>
    <property type="match status" value="1"/>
</dbReference>
<proteinExistence type="inferred from homology"/>
<comment type="similarity">
    <text evidence="1">Belongs to the universal stress protein A family.</text>
</comment>
<dbReference type="SUPFAM" id="SSF52402">
    <property type="entry name" value="Adenine nucleotide alpha hydrolases-like"/>
    <property type="match status" value="1"/>
</dbReference>
<keyword evidence="4" id="KW-1185">Reference proteome</keyword>
<dbReference type="CDD" id="cd00293">
    <property type="entry name" value="USP-like"/>
    <property type="match status" value="1"/>
</dbReference>
<gene>
    <name evidence="3" type="ORF">SOP96_04060</name>
</gene>
<dbReference type="Pfam" id="PF00582">
    <property type="entry name" value="Usp"/>
    <property type="match status" value="1"/>
</dbReference>
<reference evidence="3 4" key="1">
    <citation type="submission" date="2024-01" db="EMBL/GenBank/DDBJ databases">
        <title>Chryseobacterium sp. T9W2-O.</title>
        <authorList>
            <person name="Maltman C."/>
        </authorList>
    </citation>
    <scope>NUCLEOTIDE SEQUENCE [LARGE SCALE GENOMIC DNA]</scope>
    <source>
        <strain evidence="3 4">T9W2-O</strain>
    </source>
</reference>